<dbReference type="SUPFAM" id="SSF69349">
    <property type="entry name" value="Phage fibre proteins"/>
    <property type="match status" value="1"/>
</dbReference>
<dbReference type="PATRIC" id="fig|1414851.3.peg.2627"/>
<dbReference type="SUPFAM" id="SSF69279">
    <property type="entry name" value="Phage tail proteins"/>
    <property type="match status" value="2"/>
</dbReference>
<keyword evidence="5" id="KW-1185">Reference proteome</keyword>
<dbReference type="InterPro" id="IPR017847">
    <property type="entry name" value="T6SS_RhsGE_Vgr_subset"/>
</dbReference>
<dbReference type="InterPro" id="IPR054030">
    <property type="entry name" value="Gp5_Vgr_C"/>
</dbReference>
<dbReference type="EMBL" id="AYSV01000143">
    <property type="protein sequence ID" value="ETD66441.1"/>
    <property type="molecule type" value="Genomic_DNA"/>
</dbReference>
<comment type="similarity">
    <text evidence="1">Belongs to the VgrG protein family.</text>
</comment>
<evidence type="ECO:0000259" key="2">
    <source>
        <dbReference type="Pfam" id="PF04717"/>
    </source>
</evidence>
<feature type="domain" description="Gp5/Type VI secretion system Vgr C-terminal trimerisation" evidence="3">
    <location>
        <begin position="467"/>
        <end position="571"/>
    </location>
</feature>
<organism evidence="4 5">
    <name type="scientific">Pelistega indica</name>
    <dbReference type="NCBI Taxonomy" id="1414851"/>
    <lineage>
        <taxon>Bacteria</taxon>
        <taxon>Pseudomonadati</taxon>
        <taxon>Pseudomonadota</taxon>
        <taxon>Betaproteobacteria</taxon>
        <taxon>Burkholderiales</taxon>
        <taxon>Alcaligenaceae</taxon>
        <taxon>Pelistega</taxon>
    </lineage>
</organism>
<accession>V8FRE7</accession>
<dbReference type="Gene3D" id="4.10.220.110">
    <property type="match status" value="1"/>
</dbReference>
<dbReference type="Pfam" id="PF05954">
    <property type="entry name" value="Phage_GPD"/>
    <property type="match status" value="1"/>
</dbReference>
<dbReference type="NCBIfam" id="TIGR03361">
    <property type="entry name" value="VI_Rhs_Vgr"/>
    <property type="match status" value="1"/>
</dbReference>
<dbReference type="InterPro" id="IPR006533">
    <property type="entry name" value="T6SS_Vgr_RhsGE"/>
</dbReference>
<evidence type="ECO:0000259" key="3">
    <source>
        <dbReference type="Pfam" id="PF22178"/>
    </source>
</evidence>
<dbReference type="OrthoDB" id="1907165at2"/>
<dbReference type="Proteomes" id="UP000018766">
    <property type="component" value="Unassembled WGS sequence"/>
</dbReference>
<dbReference type="Gene3D" id="2.30.110.50">
    <property type="match status" value="1"/>
</dbReference>
<protein>
    <submittedName>
        <fullName evidence="4">Type VI secretion protein VgrG</fullName>
    </submittedName>
</protein>
<dbReference type="InterPro" id="IPR037026">
    <property type="entry name" value="Vgr_OB-fold_dom_sf"/>
</dbReference>
<reference evidence="4 5" key="1">
    <citation type="submission" date="2013-11" db="EMBL/GenBank/DDBJ databases">
        <title>Genomic analysis of Pelistega sp. HM-7.</title>
        <authorList>
            <person name="Kumbhare S.V."/>
            <person name="Shetty S.A."/>
            <person name="Sharma O."/>
            <person name="Dhotre D.P."/>
        </authorList>
    </citation>
    <scope>NUCLEOTIDE SEQUENCE [LARGE SCALE GENOMIC DNA]</scope>
    <source>
        <strain evidence="4 5">HM-7</strain>
    </source>
</reference>
<feature type="domain" description="Gp5/Type VI secretion system Vgr protein OB-fold" evidence="2">
    <location>
        <begin position="383"/>
        <end position="450"/>
    </location>
</feature>
<dbReference type="InterPro" id="IPR006531">
    <property type="entry name" value="Gp5/Vgr_OB"/>
</dbReference>
<comment type="caution">
    <text evidence="4">The sequence shown here is derived from an EMBL/GenBank/DDBJ whole genome shotgun (WGS) entry which is preliminary data.</text>
</comment>
<sequence length="783" mass="87548">MNRIFHINAPSVSEEILFKSLTGEEYLSGLFEFKVAFLVENRGFDTKQLLGHDITVEVKENQYQKVLNGIVTKVQRVAEETKTKRYFSYEATVRPWLWLATQTNHYKVYQEKTAIEIIRDVLKNYPFKLETKLTGTYREWGYCVQYDETDFNFISRLMEHEGIYYWFKHENGEHRLVIADNMQAHQAVKGKSTLNFYPNSLGENHVQPHFYRWQPSVSLGSNQFASTDYNLNKPSVSLEVNKQSGLQNNHGLSLEIYKPMGDYTDVEEGQQLAKIQVEIADAQRSKVRATSNACFLAVGSTVGLEKHPNSKQNQQYLITRLAYDFAEAPYMSHEDHQSRLALQVELMPSDVQYRHPIVTPKPYTYGPQTARVVGPDGETIWTDEFGRVRVQFHWDRYGQYNEDSSCWVRVSNPWAGGGFGGIQIPRVNEEVIVDFLGGRPDRPIVVGRLYNAENMPPVKLPEQATKSGFHTRTKDGNPDQANSLLFEDDLGQELLKMVAQKDMDLLVKNDSNHSVGGSSATNITGAHQWKFGGKVDKKVQGNATYQHENGHTLKVAGDSKDTVHQRQYRQYTGTNAETTAGTESLTVAQEPSIHHYATGMKQTINAFRNDKIAADKINTLEAGSKVEIGGLLQTIVTSGAMGFFAPIHQITAASAFTLSSVAKYLNLVDTKLVLNAGSIEKQATISKNKLPAAAHNKKVTAFQLGVALMDSKSSSKVSDSNMVKVALGVTNDAMSAIKMSAVGLQAKILARTEVSEGMAVSFTGVDLKHYGKKLDKYALKLNV</sequence>
<proteinExistence type="inferred from homology"/>
<dbReference type="RefSeq" id="WP_023953463.1">
    <property type="nucleotide sequence ID" value="NZ_AYSV01000143.1"/>
</dbReference>
<evidence type="ECO:0000256" key="1">
    <source>
        <dbReference type="ARBA" id="ARBA00005558"/>
    </source>
</evidence>
<dbReference type="Gene3D" id="3.55.50.10">
    <property type="entry name" value="Baseplate protein-like domains"/>
    <property type="match status" value="1"/>
</dbReference>
<dbReference type="Pfam" id="PF04717">
    <property type="entry name" value="Phage_base_V"/>
    <property type="match status" value="1"/>
</dbReference>
<dbReference type="AlphaFoldDB" id="V8FRE7"/>
<dbReference type="Gene3D" id="2.40.50.230">
    <property type="entry name" value="Gp5 N-terminal domain"/>
    <property type="match status" value="1"/>
</dbReference>
<dbReference type="NCBIfam" id="TIGR01646">
    <property type="entry name" value="vgr_GE"/>
    <property type="match status" value="1"/>
</dbReference>
<evidence type="ECO:0000313" key="4">
    <source>
        <dbReference type="EMBL" id="ETD66441.1"/>
    </source>
</evidence>
<dbReference type="SUPFAM" id="SSF69255">
    <property type="entry name" value="gp5 N-terminal domain-like"/>
    <property type="match status" value="1"/>
</dbReference>
<evidence type="ECO:0000313" key="5">
    <source>
        <dbReference type="Proteomes" id="UP000018766"/>
    </source>
</evidence>
<gene>
    <name evidence="4" type="ORF">V757_12650</name>
</gene>
<dbReference type="Pfam" id="PF22178">
    <property type="entry name" value="Gp5_trimer_C"/>
    <property type="match status" value="1"/>
</dbReference>
<name>V8FRE7_9BURK</name>